<dbReference type="Proteomes" id="UP000049455">
    <property type="component" value="Unassembled WGS sequence"/>
</dbReference>
<keyword evidence="1" id="KW-0732">Signal</keyword>
<sequence length="114" mass="12526">MKHLILAALIALPLPAAAQEADGEGMMQRGLRLFMDGLRQEMEPALRDLEGLAVDAAPFLRELQSRLGTVVEDLDAYEAPEILPNGDILIRRREPLPPDAFEDIEPNPDGSVDL</sequence>
<reference evidence="2 3" key="1">
    <citation type="submission" date="2015-09" db="EMBL/GenBank/DDBJ databases">
        <authorList>
            <person name="Jackson K.R."/>
            <person name="Lunt B.L."/>
            <person name="Fisher J.N.B."/>
            <person name="Gardner A.V."/>
            <person name="Bailey M.E."/>
            <person name="Deus L.M."/>
            <person name="Earl A.S."/>
            <person name="Gibby P.D."/>
            <person name="Hartmann K.A."/>
            <person name="Liu J.E."/>
            <person name="Manci A.M."/>
            <person name="Nielsen D.A."/>
            <person name="Solomon M.B."/>
            <person name="Breakwell D.P."/>
            <person name="Burnett S.H."/>
            <person name="Grose J.H."/>
        </authorList>
    </citation>
    <scope>NUCLEOTIDE SEQUENCE [LARGE SCALE GENOMIC DNA]</scope>
    <source>
        <strain evidence="2 3">CECT 7799</strain>
    </source>
</reference>
<dbReference type="STRING" id="313367.JSE7799_02497"/>
<feature type="chain" id="PRO_5005809895" description="AAA+ family ATPase" evidence="1">
    <location>
        <begin position="19"/>
        <end position="114"/>
    </location>
</feature>
<name>A0A0M7BC53_9RHOB</name>
<proteinExistence type="predicted"/>
<dbReference type="OrthoDB" id="7308154at2"/>
<gene>
    <name evidence="2" type="ORF">JSE7799_02497</name>
</gene>
<dbReference type="RefSeq" id="WP_055663950.1">
    <property type="nucleotide sequence ID" value="NZ_CYPR01000162.1"/>
</dbReference>
<evidence type="ECO:0000256" key="1">
    <source>
        <dbReference type="SAM" id="SignalP"/>
    </source>
</evidence>
<organism evidence="2 3">
    <name type="scientific">Jannaschia seosinensis</name>
    <dbReference type="NCBI Taxonomy" id="313367"/>
    <lineage>
        <taxon>Bacteria</taxon>
        <taxon>Pseudomonadati</taxon>
        <taxon>Pseudomonadota</taxon>
        <taxon>Alphaproteobacteria</taxon>
        <taxon>Rhodobacterales</taxon>
        <taxon>Roseobacteraceae</taxon>
        <taxon>Jannaschia</taxon>
    </lineage>
</organism>
<accession>A0A0M7BC53</accession>
<dbReference type="EMBL" id="CYPR01000162">
    <property type="protein sequence ID" value="CUH39769.1"/>
    <property type="molecule type" value="Genomic_DNA"/>
</dbReference>
<feature type="signal peptide" evidence="1">
    <location>
        <begin position="1"/>
        <end position="18"/>
    </location>
</feature>
<evidence type="ECO:0000313" key="3">
    <source>
        <dbReference type="Proteomes" id="UP000049455"/>
    </source>
</evidence>
<keyword evidence="3" id="KW-1185">Reference proteome</keyword>
<evidence type="ECO:0008006" key="4">
    <source>
        <dbReference type="Google" id="ProtNLM"/>
    </source>
</evidence>
<dbReference type="AlphaFoldDB" id="A0A0M7BC53"/>
<protein>
    <recommendedName>
        <fullName evidence="4">AAA+ family ATPase</fullName>
    </recommendedName>
</protein>
<evidence type="ECO:0000313" key="2">
    <source>
        <dbReference type="EMBL" id="CUH39769.1"/>
    </source>
</evidence>